<feature type="compositionally biased region" description="Polar residues" evidence="1">
    <location>
        <begin position="909"/>
        <end position="921"/>
    </location>
</feature>
<dbReference type="Proteomes" id="UP001438707">
    <property type="component" value="Unassembled WGS sequence"/>
</dbReference>
<feature type="compositionally biased region" description="Polar residues" evidence="1">
    <location>
        <begin position="1200"/>
        <end position="1210"/>
    </location>
</feature>
<feature type="compositionally biased region" description="Polar residues" evidence="1">
    <location>
        <begin position="1058"/>
        <end position="1073"/>
    </location>
</feature>
<dbReference type="PANTHER" id="PTHR15128:SF0">
    <property type="entry name" value="SCL-INTERRUPTING LOCUS PROTEIN"/>
    <property type="match status" value="1"/>
</dbReference>
<accession>A0AAW1QZN9</accession>
<feature type="compositionally biased region" description="Acidic residues" evidence="1">
    <location>
        <begin position="1501"/>
        <end position="1512"/>
    </location>
</feature>
<dbReference type="GO" id="GO:0007052">
    <property type="term" value="P:mitotic spindle organization"/>
    <property type="evidence" value="ECO:0007669"/>
    <property type="project" value="TreeGrafter"/>
</dbReference>
<dbReference type="GO" id="GO:0007224">
    <property type="term" value="P:smoothened signaling pathway"/>
    <property type="evidence" value="ECO:0007669"/>
    <property type="project" value="TreeGrafter"/>
</dbReference>
<dbReference type="PANTHER" id="PTHR15128">
    <property type="entry name" value="TAL1 SCL INTERRUPTING LOCUS"/>
    <property type="match status" value="1"/>
</dbReference>
<evidence type="ECO:0000313" key="4">
    <source>
        <dbReference type="Proteomes" id="UP001438707"/>
    </source>
</evidence>
<proteinExistence type="predicted"/>
<feature type="domain" description="STIL N-terminal" evidence="2">
    <location>
        <begin position="235"/>
        <end position="343"/>
    </location>
</feature>
<dbReference type="InterPro" id="IPR057731">
    <property type="entry name" value="STIL_N"/>
</dbReference>
<feature type="compositionally biased region" description="Polar residues" evidence="1">
    <location>
        <begin position="1040"/>
        <end position="1049"/>
    </location>
</feature>
<keyword evidence="4" id="KW-1185">Reference proteome</keyword>
<feature type="region of interest" description="Disordered" evidence="1">
    <location>
        <begin position="1398"/>
        <end position="1418"/>
    </location>
</feature>
<gene>
    <name evidence="3" type="ORF">WJX74_003183</name>
</gene>
<reference evidence="3 4" key="1">
    <citation type="journal article" date="2024" name="Nat. Commun.">
        <title>Phylogenomics reveals the evolutionary origins of lichenization in chlorophyte algae.</title>
        <authorList>
            <person name="Puginier C."/>
            <person name="Libourel C."/>
            <person name="Otte J."/>
            <person name="Skaloud P."/>
            <person name="Haon M."/>
            <person name="Grisel S."/>
            <person name="Petersen M."/>
            <person name="Berrin J.G."/>
            <person name="Delaux P.M."/>
            <person name="Dal Grande F."/>
            <person name="Keller J."/>
        </authorList>
    </citation>
    <scope>NUCLEOTIDE SEQUENCE [LARGE SCALE GENOMIC DNA]</scope>
    <source>
        <strain evidence="3 4">SAG 2145</strain>
    </source>
</reference>
<protein>
    <recommendedName>
        <fullName evidence="2">STIL N-terminal domain-containing protein</fullName>
    </recommendedName>
</protein>
<feature type="region of interest" description="Disordered" evidence="1">
    <location>
        <begin position="1200"/>
        <end position="1245"/>
    </location>
</feature>
<dbReference type="GO" id="GO:0071539">
    <property type="term" value="P:protein localization to centrosome"/>
    <property type="evidence" value="ECO:0007669"/>
    <property type="project" value="TreeGrafter"/>
</dbReference>
<dbReference type="GO" id="GO:0031023">
    <property type="term" value="P:microtubule organizing center organization"/>
    <property type="evidence" value="ECO:0007669"/>
    <property type="project" value="TreeGrafter"/>
</dbReference>
<feature type="region of interest" description="Disordered" evidence="1">
    <location>
        <begin position="897"/>
        <end position="927"/>
    </location>
</feature>
<dbReference type="GO" id="GO:0005815">
    <property type="term" value="C:microtubule organizing center"/>
    <property type="evidence" value="ECO:0007669"/>
    <property type="project" value="TreeGrafter"/>
</dbReference>
<organism evidence="3 4">
    <name type="scientific">Apatococcus lobatus</name>
    <dbReference type="NCBI Taxonomy" id="904363"/>
    <lineage>
        <taxon>Eukaryota</taxon>
        <taxon>Viridiplantae</taxon>
        <taxon>Chlorophyta</taxon>
        <taxon>core chlorophytes</taxon>
        <taxon>Trebouxiophyceae</taxon>
        <taxon>Chlorellales</taxon>
        <taxon>Chlorellaceae</taxon>
        <taxon>Apatococcus</taxon>
    </lineage>
</organism>
<dbReference type="EMBL" id="JALJOS010000019">
    <property type="protein sequence ID" value="KAK9826998.1"/>
    <property type="molecule type" value="Genomic_DNA"/>
</dbReference>
<evidence type="ECO:0000313" key="3">
    <source>
        <dbReference type="EMBL" id="KAK9826998.1"/>
    </source>
</evidence>
<dbReference type="InterPro" id="IPR026123">
    <property type="entry name" value="STIL"/>
</dbReference>
<name>A0AAW1QZN9_9CHLO</name>
<comment type="caution">
    <text evidence="3">The sequence shown here is derived from an EMBL/GenBank/DDBJ whole genome shotgun (WGS) entry which is preliminary data.</text>
</comment>
<feature type="region of interest" description="Disordered" evidence="1">
    <location>
        <begin position="437"/>
        <end position="491"/>
    </location>
</feature>
<sequence length="1522" mass="160691">MSSRAVQDIRTSAFFPVRKATPSNSGDLGSDAAAEQLPRVSTLSEHTPARQTETQQKGFCRRWKFPSSKRHLWDRTPAAQACLVEAGEFLPMLQAFHQNEAACRDYAMQSLGVTFQWRLPYQQLGVMVEGMTYAPINLSSAEEVQACSSRLAHQLLASCHLRGQIPAGQMLKASLGHWGQSQTARLEGVAVAPGVGLIITPLLSKRICPVPLALHLSQTSAAAQSFPCHLTSGSNAQHQSQPACQSGILTLDQARNLLPIRGDDPKAYLVPSVGIWLSGVPGPADPFVRAAAISFICTSQLQERILLPDNAFLLLLYCPGSSTPRSFECKLSGIEAGIPFHTYRWSMAKPSPGQSSSCRLEALQKSFCPIVCHSLHSAELGADTPAPRLGPPPTPHASPAAHRGRRHPVLTPSKVSSGGAQIDPGLCSLRASAEDAFPGYPLPHDMNTTQPQPAQPLPHVQISTDSPIQTTNAEQNGGHNQAPSPEATSAAPLHSLSQLHAQPGSVNQLEPTSQPCQVSQLQEMAQKARLLQCCSRRSQICGCRWYLQMQEIRQLLEACTSGASTLLRAPHSVPNTPTQHGAGQSHVLSACQCLTTLPSSSLQRASRANAAPSFTDCPASPHMWSLPGQGAASVPCAGYLGNPFAASPVIGAVSIPDTQHERMQEQVQEHPAGACTVIPSVSATAGSSCERTGLAVPKPEQQQHDNRSSNLPAQCQLQGNGTLASWTTPPGQATDASESGHLMESRSTEHSQSVCEPAEIDTFAATADTTRHSSSSAGLLSHAPGNAQLQHDANQAPVIEDPSQTSLPLGGVQSVVDTAPDGHMAPMSGTGMAASASPCSSPDQLPCCLPHEVHIPGSAGRPAAARGSSQATGLPEGLQPVPRLVWMYEQLQQRRSMSTAHHAGLPSSAGESPGNSHNCHNLQHMGVHGDGEQEQVGLDICLACKTGEVSRLPGPSSEGECASEAKTHHANDNSTASHGPSGDDGPTQHHPGVHVQGSAFDELSPSGMHAPPDSSAELPQLPLDGSGALHARDAGDNASPEANDTQRGPPQNPPEPGMNSQHADASCSLQHQQNKNDTLDLVQRSHQGRHALHQANLQPGRHGSPAHVSDFHALRFPQTLARLLSFQQHGQGLQESLEAGAKSAEQALPDEYAGPVSAHMHAPDKLSDDMLIQQPDKAACSGAFLGSKWRTLPTHGWQASSSLIHQSSQADGHPCKIQPQLHSDGSDRQDLPGGQAPAESWYKGKGASADSTAVTMSDQLTFPPSECIASSSQTSTSQSPSAGLLQEQIPTAQDHGATMYSNGSAGPLQPCWPPQAVHHLHQVSTPTPKKGFPGSAFYASTALAAAAGLRKLEVYAEADENADPMILAGDIATFSGGAPRVSFGNRISSAARMDAWRQHQASRESVSEASSDEDLAAHEDPECPGMAMLARITPDAIYDKVHRTCSLAGSMDVRPIPGPSTHLPLPSSALLPPSLRPLSRAALKGTAALNVVRTQCLPLSDSEESDDEEDARLEEKYGLLNK</sequence>
<dbReference type="Pfam" id="PF15253">
    <property type="entry name" value="STIL_N"/>
    <property type="match status" value="1"/>
</dbReference>
<evidence type="ECO:0000256" key="1">
    <source>
        <dbReference type="SAM" id="MobiDB-lite"/>
    </source>
</evidence>
<feature type="region of interest" description="Disordered" evidence="1">
    <location>
        <begin position="383"/>
        <end position="423"/>
    </location>
</feature>
<feature type="compositionally biased region" description="Basic and acidic residues" evidence="1">
    <location>
        <begin position="1513"/>
        <end position="1522"/>
    </location>
</feature>
<evidence type="ECO:0000259" key="2">
    <source>
        <dbReference type="Pfam" id="PF15253"/>
    </source>
</evidence>
<feature type="region of interest" description="Disordered" evidence="1">
    <location>
        <begin position="949"/>
        <end position="1073"/>
    </location>
</feature>
<feature type="compositionally biased region" description="Polar residues" evidence="1">
    <location>
        <begin position="461"/>
        <end position="487"/>
    </location>
</feature>
<feature type="region of interest" description="Disordered" evidence="1">
    <location>
        <begin position="688"/>
        <end position="757"/>
    </location>
</feature>
<feature type="region of interest" description="Disordered" evidence="1">
    <location>
        <begin position="1499"/>
        <end position="1522"/>
    </location>
</feature>
<feature type="compositionally biased region" description="Polar residues" evidence="1">
    <location>
        <begin position="708"/>
        <end position="737"/>
    </location>
</feature>